<keyword evidence="1" id="KW-0175">Coiled coil</keyword>
<name>A0A1Q9DQM4_SYMMI</name>
<comment type="caution">
    <text evidence="3">The sequence shown here is derived from an EMBL/GenBank/DDBJ whole genome shotgun (WGS) entry which is preliminary data.</text>
</comment>
<reference evidence="3 4" key="1">
    <citation type="submission" date="2016-02" db="EMBL/GenBank/DDBJ databases">
        <title>Genome analysis of coral dinoflagellate symbionts highlights evolutionary adaptations to a symbiotic lifestyle.</title>
        <authorList>
            <person name="Aranda M."/>
            <person name="Li Y."/>
            <person name="Liew Y.J."/>
            <person name="Baumgarten S."/>
            <person name="Simakov O."/>
            <person name="Wilson M."/>
            <person name="Piel J."/>
            <person name="Ashoor H."/>
            <person name="Bougouffa S."/>
            <person name="Bajic V.B."/>
            <person name="Ryu T."/>
            <person name="Ravasi T."/>
            <person name="Bayer T."/>
            <person name="Micklem G."/>
            <person name="Kim H."/>
            <person name="Bhak J."/>
            <person name="Lajeunesse T.C."/>
            <person name="Voolstra C.R."/>
        </authorList>
    </citation>
    <scope>NUCLEOTIDE SEQUENCE [LARGE SCALE GENOMIC DNA]</scope>
    <source>
        <strain evidence="3 4">CCMP2467</strain>
    </source>
</reference>
<evidence type="ECO:0000256" key="2">
    <source>
        <dbReference type="SAM" id="MobiDB-lite"/>
    </source>
</evidence>
<evidence type="ECO:0000313" key="4">
    <source>
        <dbReference type="Proteomes" id="UP000186817"/>
    </source>
</evidence>
<accession>A0A1Q9DQM4</accession>
<sequence length="180" mass="19523">MALLEARVAEVQRSSSSLEAQLEEQTAQLLSEARKQTQQIQEMQAWLSRTDLRLAGLEVKVPKHSNLVGSSEWLSPASSAAGTPAGLKGSQRLMHVERMSLDPAPIEVASRDDTELHSTTPVSHSHRGYSGDSGASTCSTTVRSGVHVVRERILPPPSEAQVQQKISWPAMPASAPHFIR</sequence>
<evidence type="ECO:0000313" key="3">
    <source>
        <dbReference type="EMBL" id="OLP97455.1"/>
    </source>
</evidence>
<organism evidence="3 4">
    <name type="scientific">Symbiodinium microadriaticum</name>
    <name type="common">Dinoflagellate</name>
    <name type="synonym">Zooxanthella microadriatica</name>
    <dbReference type="NCBI Taxonomy" id="2951"/>
    <lineage>
        <taxon>Eukaryota</taxon>
        <taxon>Sar</taxon>
        <taxon>Alveolata</taxon>
        <taxon>Dinophyceae</taxon>
        <taxon>Suessiales</taxon>
        <taxon>Symbiodiniaceae</taxon>
        <taxon>Symbiodinium</taxon>
    </lineage>
</organism>
<feature type="region of interest" description="Disordered" evidence="2">
    <location>
        <begin position="111"/>
        <end position="138"/>
    </location>
</feature>
<dbReference type="Proteomes" id="UP000186817">
    <property type="component" value="Unassembled WGS sequence"/>
</dbReference>
<evidence type="ECO:0000256" key="1">
    <source>
        <dbReference type="SAM" id="Coils"/>
    </source>
</evidence>
<protein>
    <submittedName>
        <fullName evidence="3">Uncharacterized protein</fullName>
    </submittedName>
</protein>
<gene>
    <name evidence="3" type="ORF">AK812_SmicGene20211</name>
</gene>
<proteinExistence type="predicted"/>
<dbReference type="AlphaFoldDB" id="A0A1Q9DQM4"/>
<dbReference type="EMBL" id="LSRX01000432">
    <property type="protein sequence ID" value="OLP97455.1"/>
    <property type="molecule type" value="Genomic_DNA"/>
</dbReference>
<feature type="coiled-coil region" evidence="1">
    <location>
        <begin position="1"/>
        <end position="39"/>
    </location>
</feature>
<keyword evidence="4" id="KW-1185">Reference proteome</keyword>